<feature type="domain" description="SWIM-type" evidence="4">
    <location>
        <begin position="255"/>
        <end position="287"/>
    </location>
</feature>
<organism evidence="5 6">
    <name type="scientific">Laccaria amethystina LaAM-08-1</name>
    <dbReference type="NCBI Taxonomy" id="1095629"/>
    <lineage>
        <taxon>Eukaryota</taxon>
        <taxon>Fungi</taxon>
        <taxon>Dikarya</taxon>
        <taxon>Basidiomycota</taxon>
        <taxon>Agaricomycotina</taxon>
        <taxon>Agaricomycetes</taxon>
        <taxon>Agaricomycetidae</taxon>
        <taxon>Agaricales</taxon>
        <taxon>Agaricineae</taxon>
        <taxon>Hydnangiaceae</taxon>
        <taxon>Laccaria</taxon>
    </lineage>
</organism>
<proteinExistence type="predicted"/>
<keyword evidence="1" id="KW-0862">Zinc</keyword>
<evidence type="ECO:0000313" key="5">
    <source>
        <dbReference type="EMBL" id="KIJ91010.1"/>
    </source>
</evidence>
<evidence type="ECO:0000313" key="6">
    <source>
        <dbReference type="Proteomes" id="UP000054477"/>
    </source>
</evidence>
<feature type="compositionally biased region" description="Low complexity" evidence="2">
    <location>
        <begin position="108"/>
        <end position="122"/>
    </location>
</feature>
<feature type="domain" description="RING-type" evidence="3">
    <location>
        <begin position="356"/>
        <end position="406"/>
    </location>
</feature>
<dbReference type="EMBL" id="KN839070">
    <property type="protein sequence ID" value="KIJ91010.1"/>
    <property type="molecule type" value="Genomic_DNA"/>
</dbReference>
<dbReference type="Proteomes" id="UP000054477">
    <property type="component" value="Unassembled WGS sequence"/>
</dbReference>
<dbReference type="GO" id="GO:0008270">
    <property type="term" value="F:zinc ion binding"/>
    <property type="evidence" value="ECO:0007669"/>
    <property type="project" value="UniProtKB-KW"/>
</dbReference>
<dbReference type="CDD" id="cd16494">
    <property type="entry name" value="RING-CH-C4HC3_ZSWM2"/>
    <property type="match status" value="1"/>
</dbReference>
<keyword evidence="1" id="KW-0479">Metal-binding</keyword>
<dbReference type="GO" id="GO:0061630">
    <property type="term" value="F:ubiquitin protein ligase activity"/>
    <property type="evidence" value="ECO:0007669"/>
    <property type="project" value="InterPro"/>
</dbReference>
<dbReference type="HOGENOM" id="CLU_037984_2_1_1"/>
<sequence>MVLSKRKTGGEFVAWVPKSSSAAGSSPARASSPFASVQEPPAKRRRAAVNKVNDELTLLPVAGSSTRPTYPTMSEPSFPARAAAPPADRQRRNDALTLPSISAPPMQTTCALPATSTSSLSAHVPATPAKRQRKVMKKVNDELTLPSIPVTLSQTTHGSLSGSSQPGSAARPSSSQPSSAGPSSSQALPKGRKKKDPNAPVPEKRGAKFKSKCPQNILDRVERVREQRFFMIDRRRNDGELREEFNVLGSTGNVYTVTIDKTPRCNCPDSLKGNHCKHILFILKKVLQVPQDSGSWYQKALLTTELEIIFAEAPLAPNDVTNPRIREAHDRALGRPTAVTPAPQNKKRIPGEDDDCPICYDGMHGVPETALVFCEECGNALHKECFGQWRTTSVNSGKQLSCVWCRARWVVPGNGAASNAAAVGARGQEGYLNLGAVAGISPVRDTSTYYHGPRRGQRYYGAQEYYDDF</sequence>
<dbReference type="PANTHER" id="PTHR21540:SF0">
    <property type="entry name" value="PHD FAMILY PROTEIN"/>
    <property type="match status" value="1"/>
</dbReference>
<dbReference type="InterPro" id="IPR007527">
    <property type="entry name" value="Znf_SWIM"/>
</dbReference>
<evidence type="ECO:0000256" key="2">
    <source>
        <dbReference type="SAM" id="MobiDB-lite"/>
    </source>
</evidence>
<evidence type="ECO:0000259" key="4">
    <source>
        <dbReference type="PROSITE" id="PS50966"/>
    </source>
</evidence>
<gene>
    <name evidence="5" type="ORF">K443DRAFT_510590</name>
</gene>
<evidence type="ECO:0000259" key="3">
    <source>
        <dbReference type="PROSITE" id="PS50089"/>
    </source>
</evidence>
<dbReference type="SUPFAM" id="SSF57850">
    <property type="entry name" value="RING/U-box"/>
    <property type="match status" value="1"/>
</dbReference>
<keyword evidence="6" id="KW-1185">Reference proteome</keyword>
<dbReference type="InterPro" id="IPR013083">
    <property type="entry name" value="Znf_RING/FYVE/PHD"/>
</dbReference>
<evidence type="ECO:0000256" key="1">
    <source>
        <dbReference type="PROSITE-ProRule" id="PRU00175"/>
    </source>
</evidence>
<dbReference type="PROSITE" id="PS50966">
    <property type="entry name" value="ZF_SWIM"/>
    <property type="match status" value="1"/>
</dbReference>
<dbReference type="InterPro" id="IPR039903">
    <property type="entry name" value="Zswim2"/>
</dbReference>
<dbReference type="PROSITE" id="PS50089">
    <property type="entry name" value="ZF_RING_2"/>
    <property type="match status" value="1"/>
</dbReference>
<reference evidence="6" key="2">
    <citation type="submission" date="2015-01" db="EMBL/GenBank/DDBJ databases">
        <title>Evolutionary Origins and Diversification of the Mycorrhizal Mutualists.</title>
        <authorList>
            <consortium name="DOE Joint Genome Institute"/>
            <consortium name="Mycorrhizal Genomics Consortium"/>
            <person name="Kohler A."/>
            <person name="Kuo A."/>
            <person name="Nagy L.G."/>
            <person name="Floudas D."/>
            <person name="Copeland A."/>
            <person name="Barry K.W."/>
            <person name="Cichocki N."/>
            <person name="Veneault-Fourrey C."/>
            <person name="LaButti K."/>
            <person name="Lindquist E.A."/>
            <person name="Lipzen A."/>
            <person name="Lundell T."/>
            <person name="Morin E."/>
            <person name="Murat C."/>
            <person name="Riley R."/>
            <person name="Ohm R."/>
            <person name="Sun H."/>
            <person name="Tunlid A."/>
            <person name="Henrissat B."/>
            <person name="Grigoriev I.V."/>
            <person name="Hibbett D.S."/>
            <person name="Martin F."/>
        </authorList>
    </citation>
    <scope>NUCLEOTIDE SEQUENCE [LARGE SCALE GENOMIC DNA]</scope>
    <source>
        <strain evidence="6">LaAM-08-1</strain>
    </source>
</reference>
<protein>
    <recommendedName>
        <fullName evidence="7">Anaphase-promoting complex subunit 11</fullName>
    </recommendedName>
</protein>
<dbReference type="PANTHER" id="PTHR21540">
    <property type="entry name" value="RING FINGER AND SWIM DOMAIN-CONTAINING PROTEIN 2"/>
    <property type="match status" value="1"/>
</dbReference>
<dbReference type="InterPro" id="IPR001841">
    <property type="entry name" value="Znf_RING"/>
</dbReference>
<dbReference type="STRING" id="1095629.A0A0C9WMB8"/>
<feature type="compositionally biased region" description="Low complexity" evidence="2">
    <location>
        <begin position="161"/>
        <end position="187"/>
    </location>
</feature>
<dbReference type="Gene3D" id="3.30.40.10">
    <property type="entry name" value="Zinc/RING finger domain, C3HC4 (zinc finger)"/>
    <property type="match status" value="1"/>
</dbReference>
<keyword evidence="1" id="KW-0863">Zinc-finger</keyword>
<accession>A0A0C9WMB8</accession>
<feature type="compositionally biased region" description="Low complexity" evidence="2">
    <location>
        <begin position="19"/>
        <end position="36"/>
    </location>
</feature>
<dbReference type="OrthoDB" id="2122982at2759"/>
<name>A0A0C9WMB8_9AGAR</name>
<feature type="compositionally biased region" description="Polar residues" evidence="2">
    <location>
        <begin position="150"/>
        <end position="160"/>
    </location>
</feature>
<dbReference type="Pfam" id="PF04434">
    <property type="entry name" value="SWIM"/>
    <property type="match status" value="1"/>
</dbReference>
<evidence type="ECO:0008006" key="7">
    <source>
        <dbReference type="Google" id="ProtNLM"/>
    </source>
</evidence>
<reference evidence="5 6" key="1">
    <citation type="submission" date="2014-04" db="EMBL/GenBank/DDBJ databases">
        <authorList>
            <consortium name="DOE Joint Genome Institute"/>
            <person name="Kuo A."/>
            <person name="Kohler A."/>
            <person name="Nagy L.G."/>
            <person name="Floudas D."/>
            <person name="Copeland A."/>
            <person name="Barry K.W."/>
            <person name="Cichocki N."/>
            <person name="Veneault-Fourrey C."/>
            <person name="LaButti K."/>
            <person name="Lindquist E.A."/>
            <person name="Lipzen A."/>
            <person name="Lundell T."/>
            <person name="Morin E."/>
            <person name="Murat C."/>
            <person name="Sun H."/>
            <person name="Tunlid A."/>
            <person name="Henrissat B."/>
            <person name="Grigoriev I.V."/>
            <person name="Hibbett D.S."/>
            <person name="Martin F."/>
            <person name="Nordberg H.P."/>
            <person name="Cantor M.N."/>
            <person name="Hua S.X."/>
        </authorList>
    </citation>
    <scope>NUCLEOTIDE SEQUENCE [LARGE SCALE GENOMIC DNA]</scope>
    <source>
        <strain evidence="5 6">LaAM-08-1</strain>
    </source>
</reference>
<feature type="region of interest" description="Disordered" evidence="2">
    <location>
        <begin position="17"/>
        <end position="212"/>
    </location>
</feature>
<dbReference type="AlphaFoldDB" id="A0A0C9WMB8"/>
<feature type="compositionally biased region" description="Polar residues" evidence="2">
    <location>
        <begin position="63"/>
        <end position="75"/>
    </location>
</feature>